<dbReference type="AlphaFoldDB" id="C7N0V5"/>
<evidence type="ECO:0000256" key="5">
    <source>
        <dbReference type="ARBA" id="ARBA00023098"/>
    </source>
</evidence>
<dbReference type="GO" id="GO:0003989">
    <property type="term" value="F:acetyl-CoA carboxylase activity"/>
    <property type="evidence" value="ECO:0007669"/>
    <property type="project" value="InterPro"/>
</dbReference>
<name>C7N0V5_SLAHD</name>
<evidence type="ECO:0000256" key="1">
    <source>
        <dbReference type="ARBA" id="ARBA00005194"/>
    </source>
</evidence>
<dbReference type="GO" id="GO:0006633">
    <property type="term" value="P:fatty acid biosynthetic process"/>
    <property type="evidence" value="ECO:0007669"/>
    <property type="project" value="UniProtKB-UniPathway"/>
</dbReference>
<evidence type="ECO:0000259" key="9">
    <source>
        <dbReference type="PROSITE" id="PS50968"/>
    </source>
</evidence>
<keyword evidence="4 8" id="KW-0276">Fatty acid metabolism</keyword>
<dbReference type="PANTHER" id="PTHR45266:SF3">
    <property type="entry name" value="OXALOACETATE DECARBOXYLASE ALPHA CHAIN"/>
    <property type="match status" value="1"/>
</dbReference>
<dbReference type="Proteomes" id="UP000002026">
    <property type="component" value="Chromosome"/>
</dbReference>
<evidence type="ECO:0000256" key="8">
    <source>
        <dbReference type="RuleBase" id="RU364072"/>
    </source>
</evidence>
<dbReference type="STRING" id="471855.Shel_01090"/>
<accession>C7N0V5</accession>
<evidence type="ECO:0000313" key="10">
    <source>
        <dbReference type="EMBL" id="ACV21183.1"/>
    </source>
</evidence>
<dbReference type="EMBL" id="CP001684">
    <property type="protein sequence ID" value="ACV21183.1"/>
    <property type="molecule type" value="Genomic_DNA"/>
</dbReference>
<dbReference type="NCBIfam" id="TIGR00531">
    <property type="entry name" value="BCCP"/>
    <property type="match status" value="1"/>
</dbReference>
<dbReference type="Pfam" id="PF00364">
    <property type="entry name" value="Biotin_lipoyl"/>
    <property type="match status" value="1"/>
</dbReference>
<dbReference type="Gene3D" id="2.40.50.100">
    <property type="match status" value="1"/>
</dbReference>
<dbReference type="GO" id="GO:0009317">
    <property type="term" value="C:acetyl-CoA carboxylase complex"/>
    <property type="evidence" value="ECO:0007669"/>
    <property type="project" value="InterPro"/>
</dbReference>
<evidence type="ECO:0000256" key="4">
    <source>
        <dbReference type="ARBA" id="ARBA00022832"/>
    </source>
</evidence>
<protein>
    <recommendedName>
        <fullName evidence="2 8">Biotin carboxyl carrier protein of acetyl-CoA carboxylase</fullName>
    </recommendedName>
</protein>
<reference evidence="10 11" key="1">
    <citation type="journal article" date="2009" name="Stand. Genomic Sci.">
        <title>Complete genome sequence of Slackia heliotrinireducens type strain (RHS 1).</title>
        <authorList>
            <person name="Pukall R."/>
            <person name="Lapidus A."/>
            <person name="Nolan M."/>
            <person name="Copeland A."/>
            <person name="Glavina Del Rio T."/>
            <person name="Lucas S."/>
            <person name="Chen F."/>
            <person name="Tice H."/>
            <person name="Cheng J.F."/>
            <person name="Chertkov O."/>
            <person name="Bruce D."/>
            <person name="Goodwin L."/>
            <person name="Kuske C."/>
            <person name="Brettin T."/>
            <person name="Detter J.C."/>
            <person name="Han C."/>
            <person name="Pitluck S."/>
            <person name="Pati A."/>
            <person name="Mavrommatis K."/>
            <person name="Ivanova N."/>
            <person name="Ovchinnikova G."/>
            <person name="Chen A."/>
            <person name="Palaniappan K."/>
            <person name="Schneider S."/>
            <person name="Rohde M."/>
            <person name="Chain P."/>
            <person name="D'haeseleer P."/>
            <person name="Goker M."/>
            <person name="Bristow J."/>
            <person name="Eisen J.A."/>
            <person name="Markowitz V."/>
            <person name="Kyrpides N.C."/>
            <person name="Klenk H.P."/>
            <person name="Hugenholtz P."/>
        </authorList>
    </citation>
    <scope>NUCLEOTIDE SEQUENCE [LARGE SCALE GENOMIC DNA]</scope>
    <source>
        <strain evidence="11">ATCC 29202 / DSM 20476 / NCTC 11029 / RHS 1</strain>
    </source>
</reference>
<dbReference type="RefSeq" id="WP_012797294.1">
    <property type="nucleotide sequence ID" value="NC_013165.1"/>
</dbReference>
<comment type="pathway">
    <text evidence="1 8">Lipid metabolism; fatty acid biosynthesis.</text>
</comment>
<dbReference type="KEGG" id="shi:Shel_01090"/>
<evidence type="ECO:0000256" key="2">
    <source>
        <dbReference type="ARBA" id="ARBA00017562"/>
    </source>
</evidence>
<gene>
    <name evidence="10" type="ordered locus">Shel_01090</name>
</gene>
<evidence type="ECO:0000256" key="3">
    <source>
        <dbReference type="ARBA" id="ARBA00022516"/>
    </source>
</evidence>
<evidence type="ECO:0000256" key="6">
    <source>
        <dbReference type="ARBA" id="ARBA00023160"/>
    </source>
</evidence>
<dbReference type="UniPathway" id="UPA00094"/>
<organism evidence="10 11">
    <name type="scientific">Slackia heliotrinireducens (strain ATCC 29202 / DSM 20476 / NCTC 11029 / RHS 1)</name>
    <name type="common">Peptococcus heliotrinreducens</name>
    <dbReference type="NCBI Taxonomy" id="471855"/>
    <lineage>
        <taxon>Bacteria</taxon>
        <taxon>Bacillati</taxon>
        <taxon>Actinomycetota</taxon>
        <taxon>Coriobacteriia</taxon>
        <taxon>Eggerthellales</taxon>
        <taxon>Eggerthellaceae</taxon>
        <taxon>Slackia</taxon>
    </lineage>
</organism>
<dbReference type="InterPro" id="IPR001249">
    <property type="entry name" value="AcCoA_biotinCC"/>
</dbReference>
<dbReference type="PRINTS" id="PR01071">
    <property type="entry name" value="ACOABIOTINCC"/>
</dbReference>
<dbReference type="HOGENOM" id="CLU_016733_3_1_11"/>
<dbReference type="eggNOG" id="COG0511">
    <property type="taxonomic scope" value="Bacteria"/>
</dbReference>
<dbReference type="InterPro" id="IPR050709">
    <property type="entry name" value="Biotin_Carboxyl_Carrier/Decarb"/>
</dbReference>
<proteinExistence type="predicted"/>
<dbReference type="InterPro" id="IPR011053">
    <property type="entry name" value="Single_hybrid_motif"/>
</dbReference>
<dbReference type="PROSITE" id="PS50968">
    <property type="entry name" value="BIOTINYL_LIPOYL"/>
    <property type="match status" value="1"/>
</dbReference>
<keyword evidence="6 8" id="KW-0275">Fatty acid biosynthesis</keyword>
<comment type="function">
    <text evidence="8">This protein is a component of the acetyl coenzyme A carboxylase complex; first, biotin carboxylase catalyzes the carboxylation of the carrier protein and then the transcarboxylase transfers the carboxyl group to form malonyl-CoA.</text>
</comment>
<evidence type="ECO:0000256" key="7">
    <source>
        <dbReference type="ARBA" id="ARBA00023267"/>
    </source>
</evidence>
<feature type="domain" description="Lipoyl-binding" evidence="9">
    <location>
        <begin position="67"/>
        <end position="143"/>
    </location>
</feature>
<dbReference type="CDD" id="cd06850">
    <property type="entry name" value="biotinyl_domain"/>
    <property type="match status" value="1"/>
</dbReference>
<sequence length="144" mass="15481">MHDEKIRAYAEIMDEMGLTGLEVEEGGAKIRLERGVPQAAAPVVITQQGLAGDGAADAESATPKGELYSVRSPLVGVFYVAPAENAEPFVMPGDRVKKGQTLCIVEAMKLMNEITAEEPGVVEKVCVTNGQMVEYGAELFQIRR</sequence>
<dbReference type="SUPFAM" id="SSF51230">
    <property type="entry name" value="Single hybrid motif"/>
    <property type="match status" value="1"/>
</dbReference>
<dbReference type="FunFam" id="2.40.50.100:FF:000003">
    <property type="entry name" value="Acetyl-CoA carboxylase biotin carboxyl carrier protein"/>
    <property type="match status" value="1"/>
</dbReference>
<evidence type="ECO:0000313" key="11">
    <source>
        <dbReference type="Proteomes" id="UP000002026"/>
    </source>
</evidence>
<dbReference type="InterPro" id="IPR000089">
    <property type="entry name" value="Biotin_lipoyl"/>
</dbReference>
<dbReference type="PROSITE" id="PS00188">
    <property type="entry name" value="BIOTIN"/>
    <property type="match status" value="1"/>
</dbReference>
<keyword evidence="5 8" id="KW-0443">Lipid metabolism</keyword>
<dbReference type="InterPro" id="IPR001882">
    <property type="entry name" value="Biotin_BS"/>
</dbReference>
<keyword evidence="3 8" id="KW-0444">Lipid biosynthesis</keyword>
<keyword evidence="7 8" id="KW-0092">Biotin</keyword>
<dbReference type="PANTHER" id="PTHR45266">
    <property type="entry name" value="OXALOACETATE DECARBOXYLASE ALPHA CHAIN"/>
    <property type="match status" value="1"/>
</dbReference>
<keyword evidence="11" id="KW-1185">Reference proteome</keyword>